<dbReference type="Proteomes" id="UP000632849">
    <property type="component" value="Unassembled WGS sequence"/>
</dbReference>
<comment type="caution">
    <text evidence="2">The sequence shown here is derived from an EMBL/GenBank/DDBJ whole genome shotgun (WGS) entry which is preliminary data.</text>
</comment>
<proteinExistence type="predicted"/>
<evidence type="ECO:0000313" key="3">
    <source>
        <dbReference type="Proteomes" id="UP000632849"/>
    </source>
</evidence>
<keyword evidence="1" id="KW-0732">Signal</keyword>
<dbReference type="PROSITE" id="PS51257">
    <property type="entry name" value="PROKAR_LIPOPROTEIN"/>
    <property type="match status" value="1"/>
</dbReference>
<gene>
    <name evidence="2" type="ORF">GCM10017667_08430</name>
</gene>
<reference evidence="2" key="2">
    <citation type="submission" date="2020-09" db="EMBL/GenBank/DDBJ databases">
        <authorList>
            <person name="Sun Q."/>
            <person name="Ohkuma M."/>
        </authorList>
    </citation>
    <scope>NUCLEOTIDE SEQUENCE</scope>
    <source>
        <strain evidence="2">JCM 4122</strain>
    </source>
</reference>
<feature type="signal peptide" evidence="1">
    <location>
        <begin position="1"/>
        <end position="24"/>
    </location>
</feature>
<protein>
    <recommendedName>
        <fullName evidence="4">DUF3558 domain-containing protein</fullName>
    </recommendedName>
</protein>
<evidence type="ECO:0008006" key="4">
    <source>
        <dbReference type="Google" id="ProtNLM"/>
    </source>
</evidence>
<dbReference type="EMBL" id="BNBE01000001">
    <property type="protein sequence ID" value="GHF82797.1"/>
    <property type="molecule type" value="Genomic_DNA"/>
</dbReference>
<feature type="chain" id="PRO_5037736949" description="DUF3558 domain-containing protein" evidence="1">
    <location>
        <begin position="25"/>
        <end position="182"/>
    </location>
</feature>
<accession>A0A919EIF9</accession>
<name>A0A919EIF9_STRFL</name>
<sequence length="182" mass="19648">MKHAKARTLTALALALLVSGCSGAKEEEKRAFQVPDSLCGTPVPAALLSPLLPAGGDKLEVKRRHPGMKGALSCDVVVDGTTDLGVDWEWRETGTEPGRIARENPYVKHDTYESEDGRYVYADRGGVIRVVCEPVVEHRKGEAELFARVMVSNEGRSDAQAVKNLLVGYAEALSASAECVQR</sequence>
<reference evidence="2" key="1">
    <citation type="journal article" date="2014" name="Int. J. Syst. Evol. Microbiol.">
        <title>Complete genome sequence of Corynebacterium casei LMG S-19264T (=DSM 44701T), isolated from a smear-ripened cheese.</title>
        <authorList>
            <consortium name="US DOE Joint Genome Institute (JGI-PGF)"/>
            <person name="Walter F."/>
            <person name="Albersmeier A."/>
            <person name="Kalinowski J."/>
            <person name="Ruckert C."/>
        </authorList>
    </citation>
    <scope>NUCLEOTIDE SEQUENCE</scope>
    <source>
        <strain evidence="2">JCM 4122</strain>
    </source>
</reference>
<organism evidence="2 3">
    <name type="scientific">Streptomyces filamentosus</name>
    <name type="common">Streptomyces roseosporus</name>
    <dbReference type="NCBI Taxonomy" id="67294"/>
    <lineage>
        <taxon>Bacteria</taxon>
        <taxon>Bacillati</taxon>
        <taxon>Actinomycetota</taxon>
        <taxon>Actinomycetes</taxon>
        <taxon>Kitasatosporales</taxon>
        <taxon>Streptomycetaceae</taxon>
        <taxon>Streptomyces</taxon>
    </lineage>
</organism>
<dbReference type="RefSeq" id="WP_190040844.1">
    <property type="nucleotide sequence ID" value="NZ_BNBE01000001.1"/>
</dbReference>
<keyword evidence="3" id="KW-1185">Reference proteome</keyword>
<evidence type="ECO:0000313" key="2">
    <source>
        <dbReference type="EMBL" id="GHF82797.1"/>
    </source>
</evidence>
<dbReference type="AlphaFoldDB" id="A0A919EIF9"/>
<evidence type="ECO:0000256" key="1">
    <source>
        <dbReference type="SAM" id="SignalP"/>
    </source>
</evidence>